<dbReference type="AlphaFoldDB" id="A0AAW1H8H8"/>
<evidence type="ECO:0000313" key="2">
    <source>
        <dbReference type="EMBL" id="KAK9672327.1"/>
    </source>
</evidence>
<sequence>MASAQQISTKVGKNKRSVDNTKASDHMQAKITNNTKMEMTLFKSNSWSGSPEDAFPKFINPNTTVTFNHKFDGGFGSKAAVIYSGTNLASFPCAWVLGWYAPTTPSVDTPNQVYVTCGAQTAIEAIPWDQISMQIDAAPDSNSDDDPTTKITVTAKYDDKIPDTATIEATFGLM</sequence>
<keyword evidence="3" id="KW-1185">Reference proteome</keyword>
<comment type="caution">
    <text evidence="2">The sequence shown here is derived from an EMBL/GenBank/DDBJ whole genome shotgun (WGS) entry which is preliminary data.</text>
</comment>
<dbReference type="EMBL" id="JBDFQZ010000012">
    <property type="protein sequence ID" value="KAK9672327.1"/>
    <property type="molecule type" value="Genomic_DNA"/>
</dbReference>
<evidence type="ECO:0000313" key="3">
    <source>
        <dbReference type="Proteomes" id="UP001443914"/>
    </source>
</evidence>
<organism evidence="2 3">
    <name type="scientific">Saponaria officinalis</name>
    <name type="common">Common soapwort</name>
    <name type="synonym">Lychnis saponaria</name>
    <dbReference type="NCBI Taxonomy" id="3572"/>
    <lineage>
        <taxon>Eukaryota</taxon>
        <taxon>Viridiplantae</taxon>
        <taxon>Streptophyta</taxon>
        <taxon>Embryophyta</taxon>
        <taxon>Tracheophyta</taxon>
        <taxon>Spermatophyta</taxon>
        <taxon>Magnoliopsida</taxon>
        <taxon>eudicotyledons</taxon>
        <taxon>Gunneridae</taxon>
        <taxon>Pentapetalae</taxon>
        <taxon>Caryophyllales</taxon>
        <taxon>Caryophyllaceae</taxon>
        <taxon>Caryophylleae</taxon>
        <taxon>Saponaria</taxon>
    </lineage>
</organism>
<dbReference type="InterPro" id="IPR053085">
    <property type="entry name" value="Jasmonate-induced_protein"/>
</dbReference>
<name>A0AAW1H8H8_SAPOF</name>
<reference evidence="2" key="1">
    <citation type="submission" date="2024-03" db="EMBL/GenBank/DDBJ databases">
        <title>WGS assembly of Saponaria officinalis var. Norfolk2.</title>
        <authorList>
            <person name="Jenkins J."/>
            <person name="Shu S."/>
            <person name="Grimwood J."/>
            <person name="Barry K."/>
            <person name="Goodstein D."/>
            <person name="Schmutz J."/>
            <person name="Leebens-Mack J."/>
            <person name="Osbourn A."/>
        </authorList>
    </citation>
    <scope>NUCLEOTIDE SEQUENCE [LARGE SCALE GENOMIC DNA]</scope>
    <source>
        <strain evidence="2">JIC</strain>
    </source>
</reference>
<protein>
    <submittedName>
        <fullName evidence="2">Uncharacterized protein</fullName>
    </submittedName>
</protein>
<gene>
    <name evidence="2" type="ORF">RND81_12G093100</name>
</gene>
<feature type="compositionally biased region" description="Basic and acidic residues" evidence="1">
    <location>
        <begin position="16"/>
        <end position="25"/>
    </location>
</feature>
<dbReference type="PANTHER" id="PTHR36482:SF6">
    <property type="entry name" value="JASMONATE-INDUCED PROTEIN HOMOLOG"/>
    <property type="match status" value="1"/>
</dbReference>
<dbReference type="Proteomes" id="UP001443914">
    <property type="component" value="Unassembled WGS sequence"/>
</dbReference>
<dbReference type="PANTHER" id="PTHR36482">
    <property type="entry name" value="OSJNBA0024J22.15 PROTEIN"/>
    <property type="match status" value="1"/>
</dbReference>
<accession>A0AAW1H8H8</accession>
<proteinExistence type="predicted"/>
<feature type="region of interest" description="Disordered" evidence="1">
    <location>
        <begin position="1"/>
        <end position="25"/>
    </location>
</feature>
<feature type="compositionally biased region" description="Polar residues" evidence="1">
    <location>
        <begin position="1"/>
        <end position="11"/>
    </location>
</feature>
<evidence type="ECO:0000256" key="1">
    <source>
        <dbReference type="SAM" id="MobiDB-lite"/>
    </source>
</evidence>
<dbReference type="Gene3D" id="2.60.270.50">
    <property type="match status" value="1"/>
</dbReference>